<comment type="caution">
    <text evidence="1">The sequence shown here is derived from an EMBL/GenBank/DDBJ whole genome shotgun (WGS) entry which is preliminary data.</text>
</comment>
<dbReference type="Proteomes" id="UP000420635">
    <property type="component" value="Unassembled WGS sequence"/>
</dbReference>
<protein>
    <submittedName>
        <fullName evidence="1">Uncharacterized protein</fullName>
    </submittedName>
</protein>
<organism evidence="1 2">
    <name type="scientific">Segatella copri</name>
    <dbReference type="NCBI Taxonomy" id="165179"/>
    <lineage>
        <taxon>Bacteria</taxon>
        <taxon>Pseudomonadati</taxon>
        <taxon>Bacteroidota</taxon>
        <taxon>Bacteroidia</taxon>
        <taxon>Bacteroidales</taxon>
        <taxon>Prevotellaceae</taxon>
        <taxon>Segatella</taxon>
    </lineage>
</organism>
<gene>
    <name evidence="1" type="ORF">F7D59_11960</name>
</gene>
<name>A0A646HKL7_9BACT</name>
<evidence type="ECO:0000313" key="2">
    <source>
        <dbReference type="Proteomes" id="UP000420635"/>
    </source>
</evidence>
<accession>A0A646HKL7</accession>
<dbReference type="RefSeq" id="WP_153113879.1">
    <property type="nucleotide sequence ID" value="NZ_VZAS01000159.1"/>
</dbReference>
<dbReference type="EMBL" id="VZBQ01000125">
    <property type="protein sequence ID" value="MQN90540.1"/>
    <property type="molecule type" value="Genomic_DNA"/>
</dbReference>
<reference evidence="2" key="1">
    <citation type="submission" date="2019-09" db="EMBL/GenBank/DDBJ databases">
        <title>Distinct polysaccharide growth profiles of human intestinal Prevotella copri isolates.</title>
        <authorList>
            <person name="Fehlner-Peach H."/>
            <person name="Magnabosco C."/>
            <person name="Raghavan V."/>
            <person name="Scher J.U."/>
            <person name="Tett A."/>
            <person name="Cox L.M."/>
            <person name="Gottsegen C."/>
            <person name="Watters A."/>
            <person name="Wiltshire- Gordon J.D."/>
            <person name="Segata N."/>
            <person name="Bonneau R."/>
            <person name="Littman D.R."/>
        </authorList>
    </citation>
    <scope>NUCLEOTIDE SEQUENCE [LARGE SCALE GENOMIC DNA]</scope>
    <source>
        <strain evidence="2">iP54</strain>
    </source>
</reference>
<sequence length="302" mass="31487">MAFPYVKSGVKAIGSATKSGVKFAVEHPKSAAAMTAVALPIVGYKKGLLTFAKEKALGEEGTNKGLVDSASTLLLGSHKDAYGNEKSVSEKTIDTLLGEGAYSSIKAGVGNIGAEGADVYYHLKDTIGNVGTEGANVYNQLKGTLGNVGSEAGNLYYDGKEYVGGMFNGNGMVNHGNGYYDPTTAQYPSMSAVQGVQGQSGVGGGLMNNLNSALANVTGGNISKMNLASMLLASYMMFGRFGWFSKIAGLALGGMTMKNVNQRSVHAQEQQMNRPMQAAVAPQVAATPTSEEDASMTVHRRR</sequence>
<proteinExistence type="predicted"/>
<dbReference type="AlphaFoldDB" id="A0A646HKL7"/>
<evidence type="ECO:0000313" key="1">
    <source>
        <dbReference type="EMBL" id="MQN90540.1"/>
    </source>
</evidence>